<evidence type="ECO:0000256" key="3">
    <source>
        <dbReference type="ARBA" id="ARBA00018672"/>
    </source>
</evidence>
<evidence type="ECO:0000259" key="11">
    <source>
        <dbReference type="PROSITE" id="PS50110"/>
    </source>
</evidence>
<dbReference type="SMART" id="SM00091">
    <property type="entry name" value="PAS"/>
    <property type="match status" value="6"/>
</dbReference>
<dbReference type="Gene3D" id="1.10.287.130">
    <property type="match status" value="1"/>
</dbReference>
<dbReference type="InterPro" id="IPR013655">
    <property type="entry name" value="PAS_fold_3"/>
</dbReference>
<dbReference type="SMART" id="SM00387">
    <property type="entry name" value="HATPase_c"/>
    <property type="match status" value="1"/>
</dbReference>
<dbReference type="STRING" id="1122155.SAMN02745158_01811"/>
<feature type="domain" description="PAC" evidence="13">
    <location>
        <begin position="337"/>
        <end position="388"/>
    </location>
</feature>
<protein>
    <recommendedName>
        <fullName evidence="3">Stage 0 sporulation protein A homolog</fullName>
        <ecNumber evidence="2">2.7.13.3</ecNumber>
    </recommendedName>
</protein>
<dbReference type="CDD" id="cd16922">
    <property type="entry name" value="HATPase_EvgS-ArcB-TorS-like"/>
    <property type="match status" value="1"/>
</dbReference>
<dbReference type="Gene3D" id="3.40.50.2300">
    <property type="match status" value="1"/>
</dbReference>
<keyword evidence="5" id="KW-0808">Transferase</keyword>
<feature type="modified residue" description="4-aspartylphosphate" evidence="8">
    <location>
        <position position="1473"/>
    </location>
</feature>
<feature type="coiled-coil region" evidence="9">
    <location>
        <begin position="1133"/>
        <end position="1163"/>
    </location>
</feature>
<gene>
    <name evidence="14" type="ORF">SAMN02745158_01811</name>
</gene>
<dbReference type="CDD" id="cd17546">
    <property type="entry name" value="REC_hyHK_CKI1_RcsC-like"/>
    <property type="match status" value="1"/>
</dbReference>
<dbReference type="Pfam" id="PF00072">
    <property type="entry name" value="Response_reg"/>
    <property type="match status" value="1"/>
</dbReference>
<dbReference type="NCBIfam" id="TIGR00229">
    <property type="entry name" value="sensory_box"/>
    <property type="match status" value="2"/>
</dbReference>
<accession>A0A1M4WZ96</accession>
<dbReference type="SUPFAM" id="SSF52172">
    <property type="entry name" value="CheY-like"/>
    <property type="match status" value="1"/>
</dbReference>
<dbReference type="InterPro" id="IPR036890">
    <property type="entry name" value="HATPase_C_sf"/>
</dbReference>
<dbReference type="InterPro" id="IPR004358">
    <property type="entry name" value="Sig_transdc_His_kin-like_C"/>
</dbReference>
<reference evidence="14 15" key="1">
    <citation type="submission" date="2016-11" db="EMBL/GenBank/DDBJ databases">
        <authorList>
            <person name="Jaros S."/>
            <person name="Januszkiewicz K."/>
            <person name="Wedrychowicz H."/>
        </authorList>
    </citation>
    <scope>NUCLEOTIDE SEQUENCE [LARGE SCALE GENOMIC DNA]</scope>
    <source>
        <strain evidence="14 15">DSM 17459</strain>
    </source>
</reference>
<dbReference type="PROSITE" id="PS50112">
    <property type="entry name" value="PAS"/>
    <property type="match status" value="1"/>
</dbReference>
<keyword evidence="4 8" id="KW-0597">Phosphoprotein</keyword>
<dbReference type="RefSeq" id="WP_084067802.1">
    <property type="nucleotide sequence ID" value="NZ_FQVI01000007.1"/>
</dbReference>
<evidence type="ECO:0000259" key="12">
    <source>
        <dbReference type="PROSITE" id="PS50112"/>
    </source>
</evidence>
<evidence type="ECO:0000259" key="13">
    <source>
        <dbReference type="PROSITE" id="PS50113"/>
    </source>
</evidence>
<dbReference type="SMART" id="SM00388">
    <property type="entry name" value="HisKA"/>
    <property type="match status" value="1"/>
</dbReference>
<dbReference type="CDD" id="cd00082">
    <property type="entry name" value="HisKA"/>
    <property type="match status" value="1"/>
</dbReference>
<dbReference type="SUPFAM" id="SSF55874">
    <property type="entry name" value="ATPase domain of HSP90 chaperone/DNA topoisomerase II/histidine kinase"/>
    <property type="match status" value="1"/>
</dbReference>
<dbReference type="SUPFAM" id="SSF55785">
    <property type="entry name" value="PYP-like sensor domain (PAS domain)"/>
    <property type="match status" value="4"/>
</dbReference>
<dbReference type="PRINTS" id="PR00344">
    <property type="entry name" value="BCTRLSENSOR"/>
</dbReference>
<dbReference type="InterPro" id="IPR003594">
    <property type="entry name" value="HATPase_dom"/>
</dbReference>
<evidence type="ECO:0000256" key="9">
    <source>
        <dbReference type="SAM" id="Coils"/>
    </source>
</evidence>
<dbReference type="InterPro" id="IPR001610">
    <property type="entry name" value="PAC"/>
</dbReference>
<dbReference type="PROSITE" id="PS50109">
    <property type="entry name" value="HIS_KIN"/>
    <property type="match status" value="1"/>
</dbReference>
<evidence type="ECO:0000313" key="14">
    <source>
        <dbReference type="EMBL" id="SHE86530.1"/>
    </source>
</evidence>
<evidence type="ECO:0000313" key="15">
    <source>
        <dbReference type="Proteomes" id="UP000184245"/>
    </source>
</evidence>
<feature type="domain" description="Response regulatory" evidence="11">
    <location>
        <begin position="1421"/>
        <end position="1542"/>
    </location>
</feature>
<comment type="function">
    <text evidence="7">May play the central regulatory role in sporulation. It may be an element of the effector pathway responsible for the activation of sporulation genes in response to nutritional stress. Spo0A may act in concert with spo0H (a sigma factor) to control the expression of some genes that are critical to the sporulation process.</text>
</comment>
<dbReference type="InterPro" id="IPR036097">
    <property type="entry name" value="HisK_dim/P_sf"/>
</dbReference>
<dbReference type="PROSITE" id="PS50110">
    <property type="entry name" value="RESPONSE_REGULATORY"/>
    <property type="match status" value="1"/>
</dbReference>
<evidence type="ECO:0000256" key="8">
    <source>
        <dbReference type="PROSITE-ProRule" id="PRU00169"/>
    </source>
</evidence>
<evidence type="ECO:0000256" key="6">
    <source>
        <dbReference type="ARBA" id="ARBA00023012"/>
    </source>
</evidence>
<dbReference type="OrthoDB" id="9790669at2"/>
<dbReference type="EC" id="2.7.13.3" evidence="2"/>
<keyword evidence="6" id="KW-0902">Two-component regulatory system</keyword>
<evidence type="ECO:0000259" key="10">
    <source>
        <dbReference type="PROSITE" id="PS50109"/>
    </source>
</evidence>
<dbReference type="Pfam" id="PF00512">
    <property type="entry name" value="HisKA"/>
    <property type="match status" value="1"/>
</dbReference>
<keyword evidence="15" id="KW-1185">Reference proteome</keyword>
<dbReference type="InterPro" id="IPR011006">
    <property type="entry name" value="CheY-like_superfamily"/>
</dbReference>
<organism evidence="14 15">
    <name type="scientific">Lactonifactor longoviformis DSM 17459</name>
    <dbReference type="NCBI Taxonomy" id="1122155"/>
    <lineage>
        <taxon>Bacteria</taxon>
        <taxon>Bacillati</taxon>
        <taxon>Bacillota</taxon>
        <taxon>Clostridia</taxon>
        <taxon>Eubacteriales</taxon>
        <taxon>Clostridiaceae</taxon>
        <taxon>Lactonifactor</taxon>
    </lineage>
</organism>
<keyword evidence="9" id="KW-0175">Coiled coil</keyword>
<evidence type="ECO:0000256" key="2">
    <source>
        <dbReference type="ARBA" id="ARBA00012438"/>
    </source>
</evidence>
<dbReference type="Proteomes" id="UP000184245">
    <property type="component" value="Unassembled WGS sequence"/>
</dbReference>
<evidence type="ECO:0000256" key="7">
    <source>
        <dbReference type="ARBA" id="ARBA00024867"/>
    </source>
</evidence>
<dbReference type="PANTHER" id="PTHR45339">
    <property type="entry name" value="HYBRID SIGNAL TRANSDUCTION HISTIDINE KINASE J"/>
    <property type="match status" value="1"/>
</dbReference>
<name>A0A1M4WZ96_9CLOT</name>
<evidence type="ECO:0000256" key="1">
    <source>
        <dbReference type="ARBA" id="ARBA00000085"/>
    </source>
</evidence>
<dbReference type="InterPro" id="IPR003661">
    <property type="entry name" value="HisK_dim/P_dom"/>
</dbReference>
<feature type="domain" description="Histidine kinase" evidence="10">
    <location>
        <begin position="1170"/>
        <end position="1392"/>
    </location>
</feature>
<evidence type="ECO:0000256" key="5">
    <source>
        <dbReference type="ARBA" id="ARBA00022777"/>
    </source>
</evidence>
<comment type="catalytic activity">
    <reaction evidence="1">
        <text>ATP + protein L-histidine = ADP + protein N-phospho-L-histidine.</text>
        <dbReference type="EC" id="2.7.13.3"/>
    </reaction>
</comment>
<dbReference type="EMBL" id="FQVI01000007">
    <property type="protein sequence ID" value="SHE86530.1"/>
    <property type="molecule type" value="Genomic_DNA"/>
</dbReference>
<dbReference type="PROSITE" id="PS50113">
    <property type="entry name" value="PAC"/>
    <property type="match status" value="1"/>
</dbReference>
<dbReference type="InterPro" id="IPR001789">
    <property type="entry name" value="Sig_transdc_resp-reg_receiver"/>
</dbReference>
<dbReference type="SMART" id="SM00086">
    <property type="entry name" value="PAC"/>
    <property type="match status" value="4"/>
</dbReference>
<dbReference type="Pfam" id="PF08447">
    <property type="entry name" value="PAS_3"/>
    <property type="match status" value="4"/>
</dbReference>
<keyword evidence="5" id="KW-0418">Kinase</keyword>
<dbReference type="Gene3D" id="3.30.450.20">
    <property type="entry name" value="PAS domain"/>
    <property type="match status" value="4"/>
</dbReference>
<evidence type="ECO:0000256" key="4">
    <source>
        <dbReference type="ARBA" id="ARBA00022553"/>
    </source>
</evidence>
<dbReference type="InterPro" id="IPR000014">
    <property type="entry name" value="PAS"/>
</dbReference>
<feature type="domain" description="PAS" evidence="12">
    <location>
        <begin position="127"/>
        <end position="203"/>
    </location>
</feature>
<proteinExistence type="predicted"/>
<dbReference type="CDD" id="cd00130">
    <property type="entry name" value="PAS"/>
    <property type="match status" value="3"/>
</dbReference>
<dbReference type="InterPro" id="IPR000700">
    <property type="entry name" value="PAS-assoc_C"/>
</dbReference>
<sequence length="1547" mass="176489">MIQDSPLSREQTAAVLDNMPVAVYVSAVDNWELLFANRMAKKLFFRKPDRQVNTCYYLAGFDEPCPFCRAEQMSRTELFVREFQHLGNHRIYQLSGKQIDWDGRPAHIEYIIDITEKKKEEEESEALKKELKKTFSNIPCGLSVYRFTGEKILPVFHNPAFYKILGYSPAHIRSVESETAYLGVHPDDRPLLEEKVRKMIAEEGVLQHTYRVWNDTLKKYRWIQLDGSAKAQDDGTKLLYVLYSDVNEKIRLEQDLKQANEKMQDIINAIPGGVAIYKVSDIFETVYFSDGVPELSGYTVEEYEELIKQDAAAMTYREDTAMVVSRAREVIQSRGVTNFEFRKQHRDGHIVWVRVRIKWIGEDEGFPLLHCVFHNISDLKEAQLEMDHLVNSIPGGIASYRVEGGRFLPTFFSDGVAALSGHTREEYRELVCRDALAVIYDADRERVLTAARAALATGESMDVYYRMRHKDGNLIWIHLNGRRMGPLSESTRFYAVYTGMSAETHLFQNIANEMADGIYVIGKENYDLLYANESKSLFARGGNILGQKCFTALHGKNQPCEFCTLKTHTASGEEHEMNVDGTGSYYSTRFRETVWNGIPAYIKFVRDITEEVTIRREKERLEQYFQTVVKNLPGGVAVVRYEKDGTMTPEFLSDGFAVMTGMTLEEAWDLYRQDAMEGVHPEDKVFVREQMASYLVSGAAHWEIVYRLKKGRDGYVWVKNSLSVIQNEGGERRVYAVYHDMTKEREEQEKFRTQYKELLLQHYRTPDPDALIIGHCNVTKSKILEIIDYTDSDLLKNFGSDREQFFTGISGLVEEPGQKQQFLETYLNKPALEAFERGELEQKMICFLRFPKEKRGRHVQIKMTLVSTPDTGDVTGILTVTDITEQRIREMILGRLSVTGYDCVMDVDLLRNTYTVLSSSENARCLPPRQGFHSERVSYMAAEKIVPRDKDTYRDALEPGRMAQRLKKEGSYTFAFSITDENGDICTKNMTVSAIDLRLGRVCLSRTDITDSIREQQGLLRVIAYTFELAGFIDLSSRRLTLHTRETVLQNLSPYILEHYDEAIERFTEHYVPEENWKYTREQFQISTILERLREKPAGYDFLFSYRRDKEERYKQLNVMWGDVNHRTLCLVRADVTDMLAAERRAKRELENALVLAKEANQAKSEFLSAMSHDIRTPMNAIMGMTALAVAHLDEKERVADCLKKITISSKHLLSLVNDILDMSKIERSQITMNCMRISISQLVEELTSIMAPQARDGGLNFAARTEGICHDGFYGDALRLNQILLNILSNAVKFTPEGGTVDFLTEELQNAAPGKVRYRFTVSDTGLGMSEEFMAHLFEPFTRSPNTLHIEGTGLGLSIAKGLVELMHGKISVRSRPCEGTVFQVELECECAKPTDGREDVRSWAKEAGGDVDREFAGRLFLVAEDNAINAEILCELLRIYGADSEVKKDGEQVVKAFCEAPPHTYDAILMDIQMPKMNGYEATRVIRGLKHPDAEKIPIIAMTANAFAEDVRASADAGMNAHVAKPIDVERLKAELRKALNARAC</sequence>
<dbReference type="SUPFAM" id="SSF47384">
    <property type="entry name" value="Homodimeric domain of signal transducing histidine kinase"/>
    <property type="match status" value="1"/>
</dbReference>
<dbReference type="PANTHER" id="PTHR45339:SF5">
    <property type="entry name" value="HISTIDINE KINASE"/>
    <property type="match status" value="1"/>
</dbReference>
<dbReference type="Gene3D" id="3.30.565.10">
    <property type="entry name" value="Histidine kinase-like ATPase, C-terminal domain"/>
    <property type="match status" value="1"/>
</dbReference>
<dbReference type="SMART" id="SM00448">
    <property type="entry name" value="REC"/>
    <property type="match status" value="1"/>
</dbReference>
<dbReference type="Pfam" id="PF02518">
    <property type="entry name" value="HATPase_c"/>
    <property type="match status" value="1"/>
</dbReference>
<dbReference type="InterPro" id="IPR005467">
    <property type="entry name" value="His_kinase_dom"/>
</dbReference>
<dbReference type="GO" id="GO:0000155">
    <property type="term" value="F:phosphorelay sensor kinase activity"/>
    <property type="evidence" value="ECO:0007669"/>
    <property type="project" value="InterPro"/>
</dbReference>
<dbReference type="InterPro" id="IPR035965">
    <property type="entry name" value="PAS-like_dom_sf"/>
</dbReference>